<feature type="domain" description="Sulphur oxidation protein SoxZ" evidence="2">
    <location>
        <begin position="185"/>
        <end position="266"/>
    </location>
</feature>
<protein>
    <submittedName>
        <fullName evidence="4">Quinoprotein dehydrogenase-associated SoxYZ-like carrier</fullName>
    </submittedName>
</protein>
<dbReference type="Pfam" id="PF08770">
    <property type="entry name" value="SoxZ"/>
    <property type="match status" value="1"/>
</dbReference>
<dbReference type="Gene3D" id="2.60.40.2470">
    <property type="entry name" value="SoxY domain"/>
    <property type="match status" value="1"/>
</dbReference>
<proteinExistence type="predicted"/>
<sequence>MRLALKPLRAAWLASLLACGTGLLPVFAAAQGNEETGERSLPADPLGSPMWAYHAQRLFPSGEIVFDPSVKVQIPQIAENQREFPVTVDARALTGVVRIVVFADLNPIPVALEYEPLAAEPFIATRIKLDQRTPVRAAVLTREGTWHLAGQWIDAAGGGCSAPPVSRVRGDWAEHLGEMRAASWRSAEATRLRVAFRHPMDTGLVENIPEYALESLVVRGADGRELARMAIQASVAEDPAFTLILHETGETLAITGRDGAGLEFTGAVPPGGA</sequence>
<dbReference type="InterPro" id="IPR038162">
    <property type="entry name" value="SoxY_sf"/>
</dbReference>
<reference evidence="4" key="1">
    <citation type="submission" date="2020-11" db="EMBL/GenBank/DDBJ databases">
        <title>Novosphingobium aureum sp. nov., a marine bacterium isolated from sediment of a salt flat.</title>
        <authorList>
            <person name="Yoo Y."/>
            <person name="Kim J.-J."/>
        </authorList>
    </citation>
    <scope>NUCLEOTIDE SEQUENCE</scope>
    <source>
        <strain evidence="4">YJ-S2-02</strain>
    </source>
</reference>
<dbReference type="Gene3D" id="2.60.40.10">
    <property type="entry name" value="Immunoglobulins"/>
    <property type="match status" value="1"/>
</dbReference>
<evidence type="ECO:0000259" key="2">
    <source>
        <dbReference type="Pfam" id="PF08770"/>
    </source>
</evidence>
<comment type="caution">
    <text evidence="4">The sequence shown here is derived from an EMBL/GenBank/DDBJ whole genome shotgun (WGS) entry which is preliminary data.</text>
</comment>
<feature type="signal peptide" evidence="1">
    <location>
        <begin position="1"/>
        <end position="28"/>
    </location>
</feature>
<keyword evidence="1" id="KW-0732">Signal</keyword>
<dbReference type="InterPro" id="IPR013783">
    <property type="entry name" value="Ig-like_fold"/>
</dbReference>
<name>A0A931H9V2_9SPHN</name>
<keyword evidence="5" id="KW-1185">Reference proteome</keyword>
<feature type="domain" description="Ig-like SoxY" evidence="3">
    <location>
        <begin position="58"/>
        <end position="160"/>
    </location>
</feature>
<dbReference type="InterPro" id="IPR032711">
    <property type="entry name" value="SoxY"/>
</dbReference>
<dbReference type="Pfam" id="PF13501">
    <property type="entry name" value="SoxY"/>
    <property type="match status" value="1"/>
</dbReference>
<evidence type="ECO:0000313" key="4">
    <source>
        <dbReference type="EMBL" id="MBH0111844.1"/>
    </source>
</evidence>
<dbReference type="Proteomes" id="UP000617634">
    <property type="component" value="Unassembled WGS sequence"/>
</dbReference>
<dbReference type="EMBL" id="JADZGI010000001">
    <property type="protein sequence ID" value="MBH0111844.1"/>
    <property type="molecule type" value="Genomic_DNA"/>
</dbReference>
<dbReference type="AlphaFoldDB" id="A0A931H9V2"/>
<dbReference type="InterPro" id="IPR030831">
    <property type="entry name" value="Fuse-rel_SoxYZ"/>
</dbReference>
<gene>
    <name evidence="4" type="ORF">I5E68_02610</name>
</gene>
<evidence type="ECO:0000313" key="5">
    <source>
        <dbReference type="Proteomes" id="UP000617634"/>
    </source>
</evidence>
<dbReference type="InterPro" id="IPR014880">
    <property type="entry name" value="SoxZ_dom"/>
</dbReference>
<organism evidence="4 5">
    <name type="scientific">Novosphingobium aureum</name>
    <dbReference type="NCBI Taxonomy" id="2792964"/>
    <lineage>
        <taxon>Bacteria</taxon>
        <taxon>Pseudomonadati</taxon>
        <taxon>Pseudomonadota</taxon>
        <taxon>Alphaproteobacteria</taxon>
        <taxon>Sphingomonadales</taxon>
        <taxon>Sphingomonadaceae</taxon>
        <taxon>Novosphingobium</taxon>
    </lineage>
</organism>
<accession>A0A931H9V2</accession>
<feature type="chain" id="PRO_5037713305" evidence="1">
    <location>
        <begin position="29"/>
        <end position="273"/>
    </location>
</feature>
<dbReference type="SUPFAM" id="SSF81296">
    <property type="entry name" value="E set domains"/>
    <property type="match status" value="1"/>
</dbReference>
<evidence type="ECO:0000256" key="1">
    <source>
        <dbReference type="SAM" id="SignalP"/>
    </source>
</evidence>
<dbReference type="NCBIfam" id="TIGR04557">
    <property type="entry name" value="fuse_rel_SoxYZ"/>
    <property type="match status" value="1"/>
</dbReference>
<dbReference type="InterPro" id="IPR014756">
    <property type="entry name" value="Ig_E-set"/>
</dbReference>
<evidence type="ECO:0000259" key="3">
    <source>
        <dbReference type="Pfam" id="PF13501"/>
    </source>
</evidence>